<evidence type="ECO:0000313" key="1">
    <source>
        <dbReference type="EMBL" id="EEV18046.1"/>
    </source>
</evidence>
<accession>C8PG08</accession>
<protein>
    <submittedName>
        <fullName evidence="1">Uncharacterized protein</fullName>
    </submittedName>
</protein>
<reference evidence="1 2" key="1">
    <citation type="submission" date="2009-07" db="EMBL/GenBank/DDBJ databases">
        <authorList>
            <person name="Madupu R."/>
            <person name="Sebastian Y."/>
            <person name="Durkin A.S."/>
            <person name="Torralba M."/>
            <person name="Methe B."/>
            <person name="Sutton G.G."/>
            <person name="Strausberg R.L."/>
            <person name="Nelson K.E."/>
        </authorList>
    </citation>
    <scope>NUCLEOTIDE SEQUENCE [LARGE SCALE GENOMIC DNA]</scope>
    <source>
        <strain evidence="1 2">RM3268</strain>
    </source>
</reference>
<gene>
    <name evidence="1" type="ORF">CAMGR0001_0801</name>
</gene>
<proteinExistence type="predicted"/>
<keyword evidence="2" id="KW-1185">Reference proteome</keyword>
<name>C8PG08_9BACT</name>
<dbReference type="AlphaFoldDB" id="C8PG08"/>
<sequence>MANIFGSRPNLNSRIKAINTSKFLKRQTEPPNKIFTEIKE</sequence>
<dbReference type="Proteomes" id="UP000005709">
    <property type="component" value="Unassembled WGS sequence"/>
</dbReference>
<organism evidence="1 2">
    <name type="scientific">Campylobacter gracilis RM3268</name>
    <dbReference type="NCBI Taxonomy" id="553220"/>
    <lineage>
        <taxon>Bacteria</taxon>
        <taxon>Pseudomonadati</taxon>
        <taxon>Campylobacterota</taxon>
        <taxon>Epsilonproteobacteria</taxon>
        <taxon>Campylobacterales</taxon>
        <taxon>Campylobacteraceae</taxon>
        <taxon>Campylobacter</taxon>
    </lineage>
</organism>
<dbReference type="EMBL" id="ACYG01000019">
    <property type="protein sequence ID" value="EEV18046.1"/>
    <property type="molecule type" value="Genomic_DNA"/>
</dbReference>
<comment type="caution">
    <text evidence="1">The sequence shown here is derived from an EMBL/GenBank/DDBJ whole genome shotgun (WGS) entry which is preliminary data.</text>
</comment>
<evidence type="ECO:0000313" key="2">
    <source>
        <dbReference type="Proteomes" id="UP000005709"/>
    </source>
</evidence>